<dbReference type="SUPFAM" id="SSF50969">
    <property type="entry name" value="YVTN repeat-like/Quinoprotein amine dehydrogenase"/>
    <property type="match status" value="1"/>
</dbReference>
<dbReference type="Gene3D" id="3.40.720.10">
    <property type="entry name" value="Alkaline Phosphatase, subunit A"/>
    <property type="match status" value="1"/>
</dbReference>
<dbReference type="InterPro" id="IPR015943">
    <property type="entry name" value="WD40/YVTN_repeat-like_dom_sf"/>
</dbReference>
<dbReference type="SUPFAM" id="SSF53649">
    <property type="entry name" value="Alkaline phosphatase-like"/>
    <property type="match status" value="1"/>
</dbReference>
<dbReference type="InterPro" id="IPR011044">
    <property type="entry name" value="Quino_amine_DH_bsu"/>
</dbReference>
<dbReference type="Pfam" id="PF10282">
    <property type="entry name" value="Lactonase"/>
    <property type="match status" value="1"/>
</dbReference>
<comment type="caution">
    <text evidence="1">The sequence shown here is derived from an EMBL/GenBank/DDBJ whole genome shotgun (WGS) entry which is preliminary data.</text>
</comment>
<dbReference type="AlphaFoldDB" id="A0A1J5TDA4"/>
<gene>
    <name evidence="1" type="ORF">GALL_12570</name>
</gene>
<reference evidence="1" key="1">
    <citation type="submission" date="2016-10" db="EMBL/GenBank/DDBJ databases">
        <title>Sequence of Gallionella enrichment culture.</title>
        <authorList>
            <person name="Poehlein A."/>
            <person name="Muehling M."/>
            <person name="Daniel R."/>
        </authorList>
    </citation>
    <scope>NUCLEOTIDE SEQUENCE</scope>
</reference>
<sequence>MNRTSRPYPSRSPLIPLSILLAACGLGVAVARAGTPILPGRMANGFERLHNQTMIRPAGVQVPLGDFPVNVDVDASGRYAAVLEAGAGPHGVEIVDIASHKVVSHVTIDEGFGGIVFAPDGRSVVCSGGSSEQVYRFPVDDGVLGGPEALRVGAATDRGVVSGVTYSPDGALLAVARLFDNDVTCLNARTGAVVWRARLGPPTRTAWVTSKESISPNDVGRAPGLAEGDEPYRLVWDAARGRIYASLWGRSEVAVIDAKDGRVVARWACGLHPNELALSRDGRLFVSNGGLNSVSVLSADDGHCLETLSSSFDSRDLPGATPDSLALSADGRRLYVANAYNDDVAVFDVSKSGSSRPLGFVPAGWFPSCVRLTPDGGHLLVLNARGVEAKANGRSDPLHYPAIKTLYPGTLQIVPLPDEDDLSKQLAAWTETVREGRPEPVVKPAAGNPVPAEVGGASPIRYVIYVIKENRTYDQVFGDIREGNGDPALCLFPDKVTPNQHALARQFVLLDNFYANAEVSPSGHEWSMGAYASEFVEKTWPVDYKSWKSKVPYPAEGNFAAAIPGTGYLWNSAARAGITYRSYGEFAVLTGHAKPPFVSNLPVLQGHIDPDYHPWDIHYRDVDRVARFVEELHRYEKVGDMPRLQVMRLPQDHTAGAAPGDWTPTAMVADNDLAVGRLVDAVSHSKFWPQTAIFVVEDDAQNGPDHVDAHRTTALVVSPYTRRAAVDSTPYTTCSMLRTMELILGLPPMTQFDASATPMWASFTPKPDLRPFVVLPETVDMNARNPNGTADAKLSATFDFSHEDAVDDITLNQVVWHSVRGAHSVMPAPRHAAFVREITGGQGENDDD</sequence>
<proteinExistence type="predicted"/>
<accession>A0A1J5TDA4</accession>
<dbReference type="PROSITE" id="PS51257">
    <property type="entry name" value="PROKAR_LIPOPROTEIN"/>
    <property type="match status" value="1"/>
</dbReference>
<dbReference type="InterPro" id="IPR051200">
    <property type="entry name" value="Host-pathogen_enzymatic-act"/>
</dbReference>
<evidence type="ECO:0000313" key="1">
    <source>
        <dbReference type="EMBL" id="OIR18914.1"/>
    </source>
</evidence>
<dbReference type="PANTHER" id="PTHR47197:SF3">
    <property type="entry name" value="DIHYDRO-HEME D1 DEHYDROGENASE"/>
    <property type="match status" value="1"/>
</dbReference>
<dbReference type="EMBL" id="MLJW01000002">
    <property type="protein sequence ID" value="OIR18914.1"/>
    <property type="molecule type" value="Genomic_DNA"/>
</dbReference>
<dbReference type="Gene3D" id="2.130.10.10">
    <property type="entry name" value="YVTN repeat-like/Quinoprotein amine dehydrogenase"/>
    <property type="match status" value="3"/>
</dbReference>
<organism evidence="1">
    <name type="scientific">mine drainage metagenome</name>
    <dbReference type="NCBI Taxonomy" id="410659"/>
    <lineage>
        <taxon>unclassified sequences</taxon>
        <taxon>metagenomes</taxon>
        <taxon>ecological metagenomes</taxon>
    </lineage>
</organism>
<protein>
    <submittedName>
        <fullName evidence="1">Phosphoesterase family protein</fullName>
    </submittedName>
</protein>
<name>A0A1J5TDA4_9ZZZZ</name>
<dbReference type="InterPro" id="IPR019405">
    <property type="entry name" value="Lactonase_7-beta_prop"/>
</dbReference>
<dbReference type="InterPro" id="IPR017850">
    <property type="entry name" value="Alkaline_phosphatase_core_sf"/>
</dbReference>
<dbReference type="PANTHER" id="PTHR47197">
    <property type="entry name" value="PROTEIN NIRF"/>
    <property type="match status" value="1"/>
</dbReference>